<dbReference type="OrthoDB" id="1163992at2"/>
<dbReference type="EMBL" id="VLNR01000001">
    <property type="protein sequence ID" value="TSE11501.1"/>
    <property type="molecule type" value="Genomic_DNA"/>
</dbReference>
<evidence type="ECO:0000313" key="1">
    <source>
        <dbReference type="EMBL" id="TSE11501.1"/>
    </source>
</evidence>
<evidence type="ECO:0000313" key="2">
    <source>
        <dbReference type="Proteomes" id="UP000318833"/>
    </source>
</evidence>
<dbReference type="Proteomes" id="UP000318833">
    <property type="component" value="Unassembled WGS sequence"/>
</dbReference>
<name>A0A554VS33_9FLAO</name>
<comment type="caution">
    <text evidence="1">The sequence shown here is derived from an EMBL/GenBank/DDBJ whole genome shotgun (WGS) entry which is preliminary data.</text>
</comment>
<dbReference type="RefSeq" id="WP_109437512.1">
    <property type="nucleotide sequence ID" value="NZ_CANLFO010000004.1"/>
</dbReference>
<reference evidence="1 2" key="1">
    <citation type="submission" date="2019-07" db="EMBL/GenBank/DDBJ databases">
        <title>The draft genome sequence of Aquimarina algiphila M91.</title>
        <authorList>
            <person name="Meng X."/>
        </authorList>
    </citation>
    <scope>NUCLEOTIDE SEQUENCE [LARGE SCALE GENOMIC DNA]</scope>
    <source>
        <strain evidence="1 2">M91</strain>
    </source>
</reference>
<accession>A0A554VS33</accession>
<dbReference type="AlphaFoldDB" id="A0A554VS33"/>
<gene>
    <name evidence="1" type="ORF">FOF46_00530</name>
</gene>
<keyword evidence="2" id="KW-1185">Reference proteome</keyword>
<sequence length="63" mass="7111">MLKSILNLNNVKTLSKQQQEEVKGAAFVRPTCSQNGSQCTQSDQYGIYTDYGRCQRSGICFWS</sequence>
<proteinExistence type="predicted"/>
<protein>
    <submittedName>
        <fullName evidence="1">Uncharacterized protein</fullName>
    </submittedName>
</protein>
<organism evidence="1 2">
    <name type="scientific">Aquimarina algiphila</name>
    <dbReference type="NCBI Taxonomy" id="2047982"/>
    <lineage>
        <taxon>Bacteria</taxon>
        <taxon>Pseudomonadati</taxon>
        <taxon>Bacteroidota</taxon>
        <taxon>Flavobacteriia</taxon>
        <taxon>Flavobacteriales</taxon>
        <taxon>Flavobacteriaceae</taxon>
        <taxon>Aquimarina</taxon>
    </lineage>
</organism>